<dbReference type="AlphaFoldDB" id="A0A835LU98"/>
<name>A0A835LU98_9MAGN</name>
<evidence type="ECO:0000313" key="1">
    <source>
        <dbReference type="EMBL" id="KAF9603579.1"/>
    </source>
</evidence>
<evidence type="ECO:0000313" key="2">
    <source>
        <dbReference type="Proteomes" id="UP000631114"/>
    </source>
</evidence>
<comment type="caution">
    <text evidence="1">The sequence shown here is derived from an EMBL/GenBank/DDBJ whole genome shotgun (WGS) entry which is preliminary data.</text>
</comment>
<organism evidence="1 2">
    <name type="scientific">Coptis chinensis</name>
    <dbReference type="NCBI Taxonomy" id="261450"/>
    <lineage>
        <taxon>Eukaryota</taxon>
        <taxon>Viridiplantae</taxon>
        <taxon>Streptophyta</taxon>
        <taxon>Embryophyta</taxon>
        <taxon>Tracheophyta</taxon>
        <taxon>Spermatophyta</taxon>
        <taxon>Magnoliopsida</taxon>
        <taxon>Ranunculales</taxon>
        <taxon>Ranunculaceae</taxon>
        <taxon>Coptidoideae</taxon>
        <taxon>Coptis</taxon>
    </lineage>
</organism>
<dbReference type="EMBL" id="JADFTS010000006">
    <property type="protein sequence ID" value="KAF9603579.1"/>
    <property type="molecule type" value="Genomic_DNA"/>
</dbReference>
<accession>A0A835LU98</accession>
<gene>
    <name evidence="1" type="ORF">IFM89_037078</name>
</gene>
<protein>
    <submittedName>
        <fullName evidence="1">Uncharacterized protein</fullName>
    </submittedName>
</protein>
<dbReference type="Proteomes" id="UP000631114">
    <property type="component" value="Unassembled WGS sequence"/>
</dbReference>
<sequence>MILPLHDKGKRLYLNLERVDEMMDFAASEPIVSLGFGKWDKLKSSDCRKDHQFAYLSFIGSFLANFLRTPLVSEVDGDIVLYF</sequence>
<keyword evidence="2" id="KW-1185">Reference proteome</keyword>
<proteinExistence type="predicted"/>
<reference evidence="1 2" key="1">
    <citation type="submission" date="2020-10" db="EMBL/GenBank/DDBJ databases">
        <title>The Coptis chinensis genome and diversification of protoberbering-type alkaloids.</title>
        <authorList>
            <person name="Wang B."/>
            <person name="Shu S."/>
            <person name="Song C."/>
            <person name="Liu Y."/>
        </authorList>
    </citation>
    <scope>NUCLEOTIDE SEQUENCE [LARGE SCALE GENOMIC DNA]</scope>
    <source>
        <strain evidence="1">HL-2020</strain>
        <tissue evidence="1">Leaf</tissue>
    </source>
</reference>